<accession>A0ABQ6N3J1</accession>
<evidence type="ECO:0000313" key="6">
    <source>
        <dbReference type="Proteomes" id="UP001165060"/>
    </source>
</evidence>
<comment type="subcellular location">
    <subcellularLocation>
        <location evidence="1">Nucleus</location>
    </subcellularLocation>
</comment>
<proteinExistence type="inferred from homology"/>
<comment type="caution">
    <text evidence="5">The sequence shown here is derived from an EMBL/GenBank/DDBJ whole genome shotgun (WGS) entry which is preliminary data.</text>
</comment>
<dbReference type="InterPro" id="IPR016024">
    <property type="entry name" value="ARM-type_fold"/>
</dbReference>
<keyword evidence="4" id="KW-0539">Nucleus</keyword>
<sequence length="761" mass="82238">MSAFGSSDAVLAPYSRFVADEHANAEVVRSLANLALLVGTRYAHVLASSNLPPDYQPHASRFFSEVLLRVQQCPLNNVRIAALDLWLDLNDVSERDAQYKAPLYAALLQVLGTTLALKDDDDRDEFAEYRRASKDVLQECYRILRSTYLTHCHAQLTSSAHPSGAEAALFCITAVAGDVCQRARSKALTQSIAGDKQATCKWVLELTGLIVKGGSTSRKVQAGMCRFVGTFSPVYSEVCAEGDVLALLNYLISCATKDLAEDAGSQQSDDDDDEEEEYAITRVASAAVRSIFLNCTQKLTSPTSCAQTIEDIARVVALCTPQAPIESLLEVCEGSTRLCVCMSEENRMGALSQMCAPLLEYVRAGVQTTAALCIQTSSMRRNSMGGGGIQPSMSSSSEAGKMESTMQQLARGLKALGTVVKFLDGCPANNDGVHPLTELLNVMWPLLQQVTNYSPCRQHEDVLRELLLVHERIVGSFGDSPIIETKLGELINTVILSFEESYNPCTLSFVAVAVEKFGTKNADIENSFCQLLAHITTTTCTHVQTRTIPNCPALVTSFFDLCQRVLLFCPAALVKNAQFGLLYQFAVACMTQCKGERDSTRAVLIFLTQTFGWKTMRLGEAVAATLNSACATLDGATAQHGEEIVTACFISICGGAPQMLLPPFTDCLFAIITHVMGVDAEGTGIVAVAPLELIRGWIGKALVAEGVGERLGSEDKERVLRLLLQVASGGKVNKQRFKSLVGDVALVCKGESSDDVLKSYE</sequence>
<reference evidence="5 6" key="1">
    <citation type="journal article" date="2023" name="Commun. Biol.">
        <title>Genome analysis of Parmales, the sister group of diatoms, reveals the evolutionary specialization of diatoms from phago-mixotrophs to photoautotrophs.</title>
        <authorList>
            <person name="Ban H."/>
            <person name="Sato S."/>
            <person name="Yoshikawa S."/>
            <person name="Yamada K."/>
            <person name="Nakamura Y."/>
            <person name="Ichinomiya M."/>
            <person name="Sato N."/>
            <person name="Blanc-Mathieu R."/>
            <person name="Endo H."/>
            <person name="Kuwata A."/>
            <person name="Ogata H."/>
        </authorList>
    </citation>
    <scope>NUCLEOTIDE SEQUENCE [LARGE SCALE GENOMIC DNA]</scope>
</reference>
<protein>
    <submittedName>
        <fullName evidence="5">Uncharacterized protein</fullName>
    </submittedName>
</protein>
<dbReference type="PANTHER" id="PTHR12363:SF33">
    <property type="entry name" value="IMPORTIN-13"/>
    <property type="match status" value="1"/>
</dbReference>
<dbReference type="SUPFAM" id="SSF48371">
    <property type="entry name" value="ARM repeat"/>
    <property type="match status" value="1"/>
</dbReference>
<dbReference type="Gene3D" id="1.25.10.10">
    <property type="entry name" value="Leucine-rich Repeat Variant"/>
    <property type="match status" value="1"/>
</dbReference>
<comment type="similarity">
    <text evidence="2">Belongs to the importin beta family.</text>
</comment>
<dbReference type="PANTHER" id="PTHR12363">
    <property type="entry name" value="TRANSPORTIN 3 AND IMPORTIN 13"/>
    <property type="match status" value="1"/>
</dbReference>
<dbReference type="Proteomes" id="UP001165060">
    <property type="component" value="Unassembled WGS sequence"/>
</dbReference>
<keyword evidence="3" id="KW-0813">Transport</keyword>
<evidence type="ECO:0000313" key="5">
    <source>
        <dbReference type="EMBL" id="GMI38747.1"/>
    </source>
</evidence>
<evidence type="ECO:0000256" key="2">
    <source>
        <dbReference type="ARBA" id="ARBA00007991"/>
    </source>
</evidence>
<evidence type="ECO:0000256" key="3">
    <source>
        <dbReference type="ARBA" id="ARBA00022448"/>
    </source>
</evidence>
<dbReference type="EMBL" id="BRYB01003560">
    <property type="protein sequence ID" value="GMI38747.1"/>
    <property type="molecule type" value="Genomic_DNA"/>
</dbReference>
<evidence type="ECO:0000256" key="1">
    <source>
        <dbReference type="ARBA" id="ARBA00004123"/>
    </source>
</evidence>
<gene>
    <name evidence="5" type="ORF">TeGR_g12848</name>
</gene>
<dbReference type="InterPro" id="IPR011989">
    <property type="entry name" value="ARM-like"/>
</dbReference>
<dbReference type="InterPro" id="IPR051345">
    <property type="entry name" value="Importin_beta-like_NTR"/>
</dbReference>
<organism evidence="5 6">
    <name type="scientific">Tetraparma gracilis</name>
    <dbReference type="NCBI Taxonomy" id="2962635"/>
    <lineage>
        <taxon>Eukaryota</taxon>
        <taxon>Sar</taxon>
        <taxon>Stramenopiles</taxon>
        <taxon>Ochrophyta</taxon>
        <taxon>Bolidophyceae</taxon>
        <taxon>Parmales</taxon>
        <taxon>Triparmaceae</taxon>
        <taxon>Tetraparma</taxon>
    </lineage>
</organism>
<evidence type="ECO:0000256" key="4">
    <source>
        <dbReference type="ARBA" id="ARBA00023242"/>
    </source>
</evidence>
<name>A0ABQ6N3J1_9STRA</name>
<keyword evidence="6" id="KW-1185">Reference proteome</keyword>